<keyword evidence="3" id="KW-1185">Reference proteome</keyword>
<feature type="compositionally biased region" description="Acidic residues" evidence="1">
    <location>
        <begin position="186"/>
        <end position="198"/>
    </location>
</feature>
<evidence type="ECO:0000313" key="2">
    <source>
        <dbReference type="EMBL" id="KAI1879173.1"/>
    </source>
</evidence>
<sequence>MGDERDARSQGPEARQQTARGADDDDPTAKRKRVASTETIAHPPSKKARLAADLSLPAAEDTRALEAVEAKYDVQIHSVISSSKIQKKVTSVLRHLTPRAKAADDAPPTATGKPRVSVLRAKAADAGKLISIAEIAKREIAQLEDGQGTWFQYIGLGGEVKETPKEKKRDKTIVQDTVLGGKGTNEEEESDEDDEDDFEYMKTPFERAIEGRPQKQRVAIMSLFLARVPVEELKRRYGGQTNEDAGAKTAKDKT</sequence>
<comment type="caution">
    <text evidence="2">The sequence shown here is derived from an EMBL/GenBank/DDBJ whole genome shotgun (WGS) entry which is preliminary data.</text>
</comment>
<protein>
    <recommendedName>
        <fullName evidence="4">DNA/RNA-binding protein Alba-like domain-containing protein</fullName>
    </recommendedName>
</protein>
<dbReference type="EMBL" id="JAFIMR010000004">
    <property type="protein sequence ID" value="KAI1879173.1"/>
    <property type="molecule type" value="Genomic_DNA"/>
</dbReference>
<evidence type="ECO:0000256" key="1">
    <source>
        <dbReference type="SAM" id="MobiDB-lite"/>
    </source>
</evidence>
<feature type="region of interest" description="Disordered" evidence="1">
    <location>
        <begin position="235"/>
        <end position="254"/>
    </location>
</feature>
<reference evidence="2" key="1">
    <citation type="submission" date="2021-03" db="EMBL/GenBank/DDBJ databases">
        <title>Revisited historic fungal species revealed as producer of novel bioactive compounds through whole genome sequencing and comparative genomics.</title>
        <authorList>
            <person name="Vignolle G.A."/>
            <person name="Hochenegger N."/>
            <person name="Mach R.L."/>
            <person name="Mach-Aigner A.R."/>
            <person name="Javad Rahimi M."/>
            <person name="Salim K.A."/>
            <person name="Chan C.M."/>
            <person name="Lim L.B.L."/>
            <person name="Cai F."/>
            <person name="Druzhinina I.S."/>
            <person name="U'Ren J.M."/>
            <person name="Derntl C."/>
        </authorList>
    </citation>
    <scope>NUCLEOTIDE SEQUENCE</scope>
    <source>
        <strain evidence="2">TUCIM 5799</strain>
    </source>
</reference>
<feature type="region of interest" description="Disordered" evidence="1">
    <location>
        <begin position="179"/>
        <end position="198"/>
    </location>
</feature>
<dbReference type="Proteomes" id="UP000829685">
    <property type="component" value="Unassembled WGS sequence"/>
</dbReference>
<gene>
    <name evidence="2" type="ORF">JX265_002127</name>
</gene>
<evidence type="ECO:0000313" key="3">
    <source>
        <dbReference type="Proteomes" id="UP000829685"/>
    </source>
</evidence>
<accession>A0A9P9WU36</accession>
<proteinExistence type="predicted"/>
<organism evidence="2 3">
    <name type="scientific">Neoarthrinium moseri</name>
    <dbReference type="NCBI Taxonomy" id="1658444"/>
    <lineage>
        <taxon>Eukaryota</taxon>
        <taxon>Fungi</taxon>
        <taxon>Dikarya</taxon>
        <taxon>Ascomycota</taxon>
        <taxon>Pezizomycotina</taxon>
        <taxon>Sordariomycetes</taxon>
        <taxon>Xylariomycetidae</taxon>
        <taxon>Amphisphaeriales</taxon>
        <taxon>Apiosporaceae</taxon>
        <taxon>Neoarthrinium</taxon>
    </lineage>
</organism>
<feature type="region of interest" description="Disordered" evidence="1">
    <location>
        <begin position="1"/>
        <end position="49"/>
    </location>
</feature>
<evidence type="ECO:0008006" key="4">
    <source>
        <dbReference type="Google" id="ProtNLM"/>
    </source>
</evidence>
<feature type="compositionally biased region" description="Basic and acidic residues" evidence="1">
    <location>
        <begin position="245"/>
        <end position="254"/>
    </location>
</feature>
<dbReference type="AlphaFoldDB" id="A0A9P9WU36"/>
<name>A0A9P9WU36_9PEZI</name>